<dbReference type="Proteomes" id="UP000293852">
    <property type="component" value="Unassembled WGS sequence"/>
</dbReference>
<evidence type="ECO:0000313" key="3">
    <source>
        <dbReference type="Proteomes" id="UP000293852"/>
    </source>
</evidence>
<organism evidence="2 3">
    <name type="scientific">Xylanimonas ulmi</name>
    <dbReference type="NCBI Taxonomy" id="228973"/>
    <lineage>
        <taxon>Bacteria</taxon>
        <taxon>Bacillati</taxon>
        <taxon>Actinomycetota</taxon>
        <taxon>Actinomycetes</taxon>
        <taxon>Micrococcales</taxon>
        <taxon>Promicromonosporaceae</taxon>
        <taxon>Xylanimonas</taxon>
    </lineage>
</organism>
<feature type="region of interest" description="Disordered" evidence="1">
    <location>
        <begin position="1"/>
        <end position="58"/>
    </location>
</feature>
<gene>
    <name evidence="2" type="ORF">EV386_2567</name>
</gene>
<dbReference type="RefSeq" id="WP_130415541.1">
    <property type="nucleotide sequence ID" value="NZ_SGWX01000001.1"/>
</dbReference>
<name>A0A4Q7M6H8_9MICO</name>
<protein>
    <submittedName>
        <fullName evidence="2">Uncharacterized protein</fullName>
    </submittedName>
</protein>
<evidence type="ECO:0000313" key="2">
    <source>
        <dbReference type="EMBL" id="RZS62242.1"/>
    </source>
</evidence>
<evidence type="ECO:0000256" key="1">
    <source>
        <dbReference type="SAM" id="MobiDB-lite"/>
    </source>
</evidence>
<feature type="compositionally biased region" description="Low complexity" evidence="1">
    <location>
        <begin position="37"/>
        <end position="51"/>
    </location>
</feature>
<sequence>MTRSTENTRSPRRPQPGADGHAPDGGSLDGHGPAGTPRASSAANPASEPSAGRPTPVLPAVCPSTWTGIAAIEMAGALEALGTVSVRTCGEANYRVYAHVTADDVVRVAVIADSPVDEHGCHLPVSAEPPIRYKVTHLHAGRHGRRRVTASPDEAMAVARAYAIAAWDHEASDGTARDTPR</sequence>
<proteinExistence type="predicted"/>
<comment type="caution">
    <text evidence="2">The sequence shown here is derived from an EMBL/GenBank/DDBJ whole genome shotgun (WGS) entry which is preliminary data.</text>
</comment>
<keyword evidence="3" id="KW-1185">Reference proteome</keyword>
<accession>A0A4Q7M6H8</accession>
<dbReference type="EMBL" id="SGWX01000001">
    <property type="protein sequence ID" value="RZS62242.1"/>
    <property type="molecule type" value="Genomic_DNA"/>
</dbReference>
<reference evidence="2 3" key="1">
    <citation type="submission" date="2019-02" db="EMBL/GenBank/DDBJ databases">
        <title>Sequencing the genomes of 1000 actinobacteria strains.</title>
        <authorList>
            <person name="Klenk H.-P."/>
        </authorList>
    </citation>
    <scope>NUCLEOTIDE SEQUENCE [LARGE SCALE GENOMIC DNA]</scope>
    <source>
        <strain evidence="2 3">DSM 16932</strain>
    </source>
</reference>
<dbReference type="AlphaFoldDB" id="A0A4Q7M6H8"/>